<dbReference type="Proteomes" id="UP000676853">
    <property type="component" value="Unassembled WGS sequence"/>
</dbReference>
<name>A0ABS5NH71_TSUPA</name>
<dbReference type="EMBL" id="JAGXOE010000041">
    <property type="protein sequence ID" value="MBS4102773.1"/>
    <property type="molecule type" value="Genomic_DNA"/>
</dbReference>
<gene>
    <name evidence="1" type="ORF">KFZ73_16200</name>
</gene>
<sequence length="265" mass="29216">MTCPPLPTGPAYHSAIGADPTLVAVAGDWHGNTAWAIHVVHQAARCGVNVIVQVGDFGLWPGKWGTEYLDELNLALDDAGVALLWVDGNHDDHDQLAKWPLADGVHRIREHITHLPRGYRWHWHGKVWLALGGAVSIDRADRIPTRTWWWGEVITEADAERCTAGGRADMMITHDAPAGVGALDGWLGVNGFRLAPELQADADRSRELVRQVVDGVQPELLVHGHYHYRYSDRVGPTRIEGLNCDGTDMKLNLLRIDPATLEVLS</sequence>
<accession>A0ABS5NH71</accession>
<keyword evidence="2" id="KW-1185">Reference proteome</keyword>
<evidence type="ECO:0000313" key="1">
    <source>
        <dbReference type="EMBL" id="MBS4102773.1"/>
    </source>
</evidence>
<dbReference type="InterPro" id="IPR029052">
    <property type="entry name" value="Metallo-depent_PP-like"/>
</dbReference>
<dbReference type="SUPFAM" id="SSF56300">
    <property type="entry name" value="Metallo-dependent phosphatases"/>
    <property type="match status" value="1"/>
</dbReference>
<organism evidence="1 2">
    <name type="scientific">Tsukamurella paurometabola</name>
    <name type="common">Corynebacterium paurometabolum</name>
    <dbReference type="NCBI Taxonomy" id="2061"/>
    <lineage>
        <taxon>Bacteria</taxon>
        <taxon>Bacillati</taxon>
        <taxon>Actinomycetota</taxon>
        <taxon>Actinomycetes</taxon>
        <taxon>Mycobacteriales</taxon>
        <taxon>Tsukamurellaceae</taxon>
        <taxon>Tsukamurella</taxon>
    </lineage>
</organism>
<proteinExistence type="predicted"/>
<evidence type="ECO:0000313" key="2">
    <source>
        <dbReference type="Proteomes" id="UP000676853"/>
    </source>
</evidence>
<dbReference type="Gene3D" id="3.60.21.10">
    <property type="match status" value="1"/>
</dbReference>
<reference evidence="1 2" key="1">
    <citation type="submission" date="2021-04" db="EMBL/GenBank/DDBJ databases">
        <title>Whole genome sequence analysis of a thiophenic sulfur metabolizing bacteria.</title>
        <authorList>
            <person name="Akhtar N."/>
            <person name="Akram J."/>
            <person name="Aslam A."/>
        </authorList>
    </citation>
    <scope>NUCLEOTIDE SEQUENCE [LARGE SCALE GENOMIC DNA]</scope>
    <source>
        <strain evidence="1 2">3OW</strain>
    </source>
</reference>
<dbReference type="RefSeq" id="WP_212554337.1">
    <property type="nucleotide sequence ID" value="NZ_JAGXOE010000041.1"/>
</dbReference>
<comment type="caution">
    <text evidence="1">The sequence shown here is derived from an EMBL/GenBank/DDBJ whole genome shotgun (WGS) entry which is preliminary data.</text>
</comment>
<protein>
    <submittedName>
        <fullName evidence="1">Metallophosphoesterase family protein</fullName>
    </submittedName>
</protein>